<dbReference type="InterPro" id="IPR003779">
    <property type="entry name" value="CMD-like"/>
</dbReference>
<evidence type="ECO:0000313" key="2">
    <source>
        <dbReference type="EMBL" id="RAL26237.1"/>
    </source>
</evidence>
<sequence>MVSFIQEALLEYKEGIAEFGERLPEVARTYHQFTEACFEEGELSKKTKHLIGVSLGSYTNDEYCIIFHVKGALDQGASEKEVLEAAAVSGAFGGGMAMSQAVTLVQEALREFQNNVH</sequence>
<dbReference type="AlphaFoldDB" id="A0A364K7H2"/>
<dbReference type="PANTHER" id="PTHR33930:SF2">
    <property type="entry name" value="BLR3452 PROTEIN"/>
    <property type="match status" value="1"/>
</dbReference>
<evidence type="ECO:0000313" key="3">
    <source>
        <dbReference type="Proteomes" id="UP000251213"/>
    </source>
</evidence>
<protein>
    <submittedName>
        <fullName evidence="2">Alkylhydroperoxidase</fullName>
    </submittedName>
</protein>
<proteinExistence type="predicted"/>
<comment type="caution">
    <text evidence="2">The sequence shown here is derived from an EMBL/GenBank/DDBJ whole genome shotgun (WGS) entry which is preliminary data.</text>
</comment>
<dbReference type="Pfam" id="PF02627">
    <property type="entry name" value="CMD"/>
    <property type="match status" value="1"/>
</dbReference>
<reference evidence="2 3" key="2">
    <citation type="submission" date="2018-06" db="EMBL/GenBank/DDBJ databases">
        <authorList>
            <person name="Zhirakovskaya E."/>
        </authorList>
    </citation>
    <scope>NUCLEOTIDE SEQUENCE [LARGE SCALE GENOMIC DNA]</scope>
    <source>
        <strain evidence="2 3">FBKL4.011</strain>
    </source>
</reference>
<keyword evidence="2" id="KW-0575">Peroxidase</keyword>
<dbReference type="GO" id="GO:0051920">
    <property type="term" value="F:peroxiredoxin activity"/>
    <property type="evidence" value="ECO:0007669"/>
    <property type="project" value="InterPro"/>
</dbReference>
<dbReference type="EMBL" id="QJKK01000002">
    <property type="protein sequence ID" value="RAL26237.1"/>
    <property type="molecule type" value="Genomic_DNA"/>
</dbReference>
<keyword evidence="2" id="KW-0560">Oxidoreductase</keyword>
<evidence type="ECO:0000259" key="1">
    <source>
        <dbReference type="Pfam" id="PF02627"/>
    </source>
</evidence>
<dbReference type="Proteomes" id="UP000251213">
    <property type="component" value="Unassembled WGS sequence"/>
</dbReference>
<dbReference type="InterPro" id="IPR029032">
    <property type="entry name" value="AhpD-like"/>
</dbReference>
<dbReference type="Gene3D" id="1.20.1290.10">
    <property type="entry name" value="AhpD-like"/>
    <property type="match status" value="1"/>
</dbReference>
<keyword evidence="3" id="KW-1185">Reference proteome</keyword>
<accession>A0A364K7H2</accession>
<feature type="domain" description="Carboxymuconolactone decarboxylase-like" evidence="1">
    <location>
        <begin position="24"/>
        <end position="107"/>
    </location>
</feature>
<reference evidence="2 3" key="1">
    <citation type="submission" date="2018-06" db="EMBL/GenBank/DDBJ databases">
        <title>Thermoflavimicrobium daqus sp. nov., a thermophilic microbe isolated from Moutai-flavour Daqu.</title>
        <authorList>
            <person name="Wang X."/>
            <person name="Zhou H."/>
        </authorList>
    </citation>
    <scope>NUCLEOTIDE SEQUENCE [LARGE SCALE GENOMIC DNA]</scope>
    <source>
        <strain evidence="2 3">FBKL4.011</strain>
    </source>
</reference>
<dbReference type="PANTHER" id="PTHR33930">
    <property type="entry name" value="ALKYL HYDROPEROXIDE REDUCTASE AHPD"/>
    <property type="match status" value="1"/>
</dbReference>
<organism evidence="2 3">
    <name type="scientific">Thermoflavimicrobium daqui</name>
    <dbReference type="NCBI Taxonomy" id="2137476"/>
    <lineage>
        <taxon>Bacteria</taxon>
        <taxon>Bacillati</taxon>
        <taxon>Bacillota</taxon>
        <taxon>Bacilli</taxon>
        <taxon>Bacillales</taxon>
        <taxon>Thermoactinomycetaceae</taxon>
        <taxon>Thermoflavimicrobium</taxon>
    </lineage>
</organism>
<dbReference type="SUPFAM" id="SSF69118">
    <property type="entry name" value="AhpD-like"/>
    <property type="match status" value="1"/>
</dbReference>
<name>A0A364K7H2_9BACL</name>
<gene>
    <name evidence="2" type="ORF">DL897_04365</name>
</gene>
<dbReference type="OrthoDB" id="1683318at2"/>